<organism evidence="10 11">
    <name type="scientific">Eilatimonas milleporae</name>
    <dbReference type="NCBI Taxonomy" id="911205"/>
    <lineage>
        <taxon>Bacteria</taxon>
        <taxon>Pseudomonadati</taxon>
        <taxon>Pseudomonadota</taxon>
        <taxon>Alphaproteobacteria</taxon>
        <taxon>Kordiimonadales</taxon>
        <taxon>Kordiimonadaceae</taxon>
        <taxon>Eilatimonas</taxon>
    </lineage>
</organism>
<keyword evidence="2" id="KW-0813">Transport</keyword>
<dbReference type="Pfam" id="PF05977">
    <property type="entry name" value="MFS_3"/>
    <property type="match status" value="1"/>
</dbReference>
<comment type="subcellular location">
    <subcellularLocation>
        <location evidence="1">Cell membrane</location>
        <topology evidence="1">Multi-pass membrane protein</topology>
    </subcellularLocation>
</comment>
<feature type="transmembrane region" description="Helical" evidence="8">
    <location>
        <begin position="42"/>
        <end position="59"/>
    </location>
</feature>
<feature type="transmembrane region" description="Helical" evidence="8">
    <location>
        <begin position="201"/>
        <end position="224"/>
    </location>
</feature>
<keyword evidence="4 8" id="KW-0812">Transmembrane</keyword>
<dbReference type="PANTHER" id="PTHR23513">
    <property type="entry name" value="INTEGRAL MEMBRANE EFFLUX PROTEIN-RELATED"/>
    <property type="match status" value="1"/>
</dbReference>
<evidence type="ECO:0000256" key="8">
    <source>
        <dbReference type="SAM" id="Phobius"/>
    </source>
</evidence>
<dbReference type="OrthoDB" id="9809918at2"/>
<evidence type="ECO:0000256" key="2">
    <source>
        <dbReference type="ARBA" id="ARBA00022448"/>
    </source>
</evidence>
<sequence length="437" mass="45916">MESSPKADKATRPHGTAETSGSGAPPSKPGARGLMRLRSEPTYLLFAAFSWFATLGYWIRRLASQWLVWEMTGSFAWLGIAAALQAGVFIVTSPLAGTLADRGDRLFLARCVRLLDIASALAMTALIAGGGLTLPLLLVMIGVFAVSEGFWMPVRLSLVPSLVSKDALPNAIALSATLFNLAQFVGPAIAGVLITRAGVDAAFAVTAATFVIFFIVLFLLPRVSRDPASGRAKSFLRDMRAGLDLAMRDGTLGPVILAAAMSSLSFRAVRDLLAGLADTQFNAGVDGLTWLASSIGIGALIGATMMANMADRWSLPHVMRRSMLANALLQLGFVAAPSLPVAALLAAGMGMTMTTTGVSGQIIMQRTVSDSARGRIASLWSMQVMAAPSLGAWIVGALAGWFGAPAGLALITAVFLLFWLFSRPPGQTNADQREETT</sequence>
<keyword evidence="3" id="KW-1003">Cell membrane</keyword>
<feature type="domain" description="Major facilitator superfamily (MFS) profile" evidence="9">
    <location>
        <begin position="251"/>
        <end position="437"/>
    </location>
</feature>
<dbReference type="GO" id="GO:0005886">
    <property type="term" value="C:plasma membrane"/>
    <property type="evidence" value="ECO:0007669"/>
    <property type="project" value="UniProtKB-SubCell"/>
</dbReference>
<dbReference type="CDD" id="cd06173">
    <property type="entry name" value="MFS_MefA_like"/>
    <property type="match status" value="1"/>
</dbReference>
<dbReference type="FunCoup" id="A0A3M0CWH8">
    <property type="interactions" value="111"/>
</dbReference>
<keyword evidence="6 8" id="KW-0472">Membrane</keyword>
<evidence type="ECO:0000313" key="11">
    <source>
        <dbReference type="Proteomes" id="UP000271227"/>
    </source>
</evidence>
<evidence type="ECO:0000256" key="1">
    <source>
        <dbReference type="ARBA" id="ARBA00004651"/>
    </source>
</evidence>
<dbReference type="AlphaFoldDB" id="A0A3M0CWH8"/>
<feature type="transmembrane region" description="Helical" evidence="8">
    <location>
        <begin position="107"/>
        <end position="128"/>
    </location>
</feature>
<evidence type="ECO:0000256" key="5">
    <source>
        <dbReference type="ARBA" id="ARBA00022989"/>
    </source>
</evidence>
<feature type="transmembrane region" description="Helical" evidence="8">
    <location>
        <begin position="74"/>
        <end position="95"/>
    </location>
</feature>
<dbReference type="PROSITE" id="PS50850">
    <property type="entry name" value="MFS"/>
    <property type="match status" value="1"/>
</dbReference>
<feature type="region of interest" description="Disordered" evidence="7">
    <location>
        <begin position="1"/>
        <end position="31"/>
    </location>
</feature>
<dbReference type="EMBL" id="REFR01000011">
    <property type="protein sequence ID" value="RMB08143.1"/>
    <property type="molecule type" value="Genomic_DNA"/>
</dbReference>
<comment type="caution">
    <text evidence="10">The sequence shown here is derived from an EMBL/GenBank/DDBJ whole genome shotgun (WGS) entry which is preliminary data.</text>
</comment>
<evidence type="ECO:0000313" key="10">
    <source>
        <dbReference type="EMBL" id="RMB08143.1"/>
    </source>
</evidence>
<proteinExistence type="predicted"/>
<dbReference type="InterPro" id="IPR020846">
    <property type="entry name" value="MFS_dom"/>
</dbReference>
<accession>A0A3M0CWH8</accession>
<feature type="compositionally biased region" description="Basic and acidic residues" evidence="7">
    <location>
        <begin position="1"/>
        <end position="11"/>
    </location>
</feature>
<feature type="transmembrane region" description="Helical" evidence="8">
    <location>
        <begin position="172"/>
        <end position="195"/>
    </location>
</feature>
<dbReference type="Proteomes" id="UP000271227">
    <property type="component" value="Unassembled WGS sequence"/>
</dbReference>
<evidence type="ECO:0000256" key="4">
    <source>
        <dbReference type="ARBA" id="ARBA00022692"/>
    </source>
</evidence>
<evidence type="ECO:0000256" key="6">
    <source>
        <dbReference type="ARBA" id="ARBA00023136"/>
    </source>
</evidence>
<dbReference type="InterPro" id="IPR036259">
    <property type="entry name" value="MFS_trans_sf"/>
</dbReference>
<dbReference type="SUPFAM" id="SSF103473">
    <property type="entry name" value="MFS general substrate transporter"/>
    <property type="match status" value="1"/>
</dbReference>
<dbReference type="InParanoid" id="A0A3M0CWH8"/>
<name>A0A3M0CWH8_9PROT</name>
<feature type="transmembrane region" description="Helical" evidence="8">
    <location>
        <begin position="288"/>
        <end position="310"/>
    </location>
</feature>
<dbReference type="InterPro" id="IPR010290">
    <property type="entry name" value="TM_effector"/>
</dbReference>
<reference evidence="10 11" key="1">
    <citation type="submission" date="2018-10" db="EMBL/GenBank/DDBJ databases">
        <title>Genomic Encyclopedia of Archaeal and Bacterial Type Strains, Phase II (KMG-II): from individual species to whole genera.</title>
        <authorList>
            <person name="Goeker M."/>
        </authorList>
    </citation>
    <scope>NUCLEOTIDE SEQUENCE [LARGE SCALE GENOMIC DNA]</scope>
    <source>
        <strain evidence="10 11">DSM 25217</strain>
    </source>
</reference>
<evidence type="ECO:0000259" key="9">
    <source>
        <dbReference type="PROSITE" id="PS50850"/>
    </source>
</evidence>
<protein>
    <submittedName>
        <fullName evidence="10">Putative MFS family arabinose efflux permease</fullName>
    </submittedName>
</protein>
<keyword evidence="5 8" id="KW-1133">Transmembrane helix</keyword>
<evidence type="ECO:0000256" key="3">
    <source>
        <dbReference type="ARBA" id="ARBA00022475"/>
    </source>
</evidence>
<feature type="transmembrane region" description="Helical" evidence="8">
    <location>
        <begin position="401"/>
        <end position="421"/>
    </location>
</feature>
<keyword evidence="11" id="KW-1185">Reference proteome</keyword>
<gene>
    <name evidence="10" type="ORF">BXY39_2239</name>
</gene>
<evidence type="ECO:0000256" key="7">
    <source>
        <dbReference type="SAM" id="MobiDB-lite"/>
    </source>
</evidence>
<dbReference type="GO" id="GO:0022857">
    <property type="term" value="F:transmembrane transporter activity"/>
    <property type="evidence" value="ECO:0007669"/>
    <property type="project" value="InterPro"/>
</dbReference>
<dbReference type="PANTHER" id="PTHR23513:SF11">
    <property type="entry name" value="STAPHYLOFERRIN A TRANSPORTER"/>
    <property type="match status" value="1"/>
</dbReference>
<dbReference type="Gene3D" id="1.20.1250.20">
    <property type="entry name" value="MFS general substrate transporter like domains"/>
    <property type="match status" value="2"/>
</dbReference>